<keyword evidence="2" id="KW-0560">Oxidoreductase</keyword>
<dbReference type="SUPFAM" id="SSF51395">
    <property type="entry name" value="FMN-linked oxidoreductases"/>
    <property type="match status" value="1"/>
</dbReference>
<organism evidence="4 5">
    <name type="scientific">Salicibibacter kimchii</name>
    <dbReference type="NCBI Taxonomy" id="2099786"/>
    <lineage>
        <taxon>Bacteria</taxon>
        <taxon>Bacillati</taxon>
        <taxon>Bacillota</taxon>
        <taxon>Bacilli</taxon>
        <taxon>Bacillales</taxon>
        <taxon>Bacillaceae</taxon>
        <taxon>Salicibibacter</taxon>
    </lineage>
</organism>
<feature type="domain" description="NADH:flavin oxidoreductase/NADH oxidase N-terminal" evidence="3">
    <location>
        <begin position="10"/>
        <end position="345"/>
    </location>
</feature>
<gene>
    <name evidence="4" type="ORF">DT065_15460</name>
</gene>
<keyword evidence="5" id="KW-1185">Reference proteome</keyword>
<evidence type="ECO:0000256" key="1">
    <source>
        <dbReference type="ARBA" id="ARBA00022630"/>
    </source>
</evidence>
<name>A0A345C494_9BACI</name>
<reference evidence="4 5" key="1">
    <citation type="journal article" date="2018" name="J. Microbiol.">
        <title>Salicibibacter kimchii gen. nov., sp. nov., a moderately halophilic and alkalitolerant bacterium in the family Bacillaceae, isolated from kimchi.</title>
        <authorList>
            <person name="Jang J.Y."/>
            <person name="Oh Y.J."/>
            <person name="Lim S.K."/>
            <person name="Park H.K."/>
            <person name="Lee C."/>
            <person name="Kim J.Y."/>
            <person name="Lee M.A."/>
            <person name="Choi H.J."/>
        </authorList>
    </citation>
    <scope>NUCLEOTIDE SEQUENCE [LARGE SCALE GENOMIC DNA]</scope>
    <source>
        <strain evidence="4 5">NKC1-1</strain>
    </source>
</reference>
<dbReference type="InterPro" id="IPR013785">
    <property type="entry name" value="Aldolase_TIM"/>
</dbReference>
<dbReference type="RefSeq" id="WP_114376371.1">
    <property type="nucleotide sequence ID" value="NZ_CP031092.1"/>
</dbReference>
<dbReference type="KEGG" id="rue:DT065_15460"/>
<dbReference type="PANTHER" id="PTHR43656">
    <property type="entry name" value="BINDING OXIDOREDUCTASE, PUTATIVE (AFU_ORTHOLOGUE AFUA_2G08260)-RELATED"/>
    <property type="match status" value="1"/>
</dbReference>
<dbReference type="PANTHER" id="PTHR43656:SF2">
    <property type="entry name" value="BINDING OXIDOREDUCTASE, PUTATIVE (AFU_ORTHOLOGUE AFUA_2G08260)-RELATED"/>
    <property type="match status" value="1"/>
</dbReference>
<accession>A0A345C494</accession>
<dbReference type="Pfam" id="PF00724">
    <property type="entry name" value="Oxidored_FMN"/>
    <property type="match status" value="1"/>
</dbReference>
<dbReference type="AlphaFoldDB" id="A0A345C494"/>
<dbReference type="Proteomes" id="UP000252100">
    <property type="component" value="Chromosome"/>
</dbReference>
<sequence length="374" mass="41181">MNVRYEGTLFDQEHISNHIFKNRYIVGPMTRVSSEADGTPNERVHRYYERFARGGFAAVMTEGTYPDMMYSQGYENQAGLATEKHAEAWAPIVRDVQAHGAKMIVQLMHAGGQSQGNYYKDTSVAPSPFQPPKPMVEVYGGQGDFPVAKELTRDDIEDVKDGFVQSARYAVSAGFDGIELHGANGYLLDQFLSENINKREDEYGGSIENRLRLLVELIDDVRDAVGEQMMLGIRISQLKATNGTYKWPGGEKDAEVIFSTLGKTSVDFIHLSDDDATTPGFGEGTMTMSEAAKKYSGKPIIACGNLSDPEVAAQLISDGQSDFVAIARQALANPDTPNRVLENQPLDAFDAGSIMKPKAYVKDHELDQTLTEND</sequence>
<dbReference type="InterPro" id="IPR051799">
    <property type="entry name" value="NADH_flavin_oxidoreductase"/>
</dbReference>
<proteinExistence type="predicted"/>
<protein>
    <submittedName>
        <fullName evidence="4">NADH:flavin oxidoreductase</fullName>
    </submittedName>
</protein>
<dbReference type="EMBL" id="CP031092">
    <property type="protein sequence ID" value="AXF58025.1"/>
    <property type="molecule type" value="Genomic_DNA"/>
</dbReference>
<dbReference type="Gene3D" id="3.20.20.70">
    <property type="entry name" value="Aldolase class I"/>
    <property type="match status" value="1"/>
</dbReference>
<evidence type="ECO:0000256" key="2">
    <source>
        <dbReference type="ARBA" id="ARBA00023002"/>
    </source>
</evidence>
<dbReference type="GO" id="GO:0016491">
    <property type="term" value="F:oxidoreductase activity"/>
    <property type="evidence" value="ECO:0007669"/>
    <property type="project" value="UniProtKB-KW"/>
</dbReference>
<dbReference type="OrthoDB" id="9772736at2"/>
<dbReference type="CDD" id="cd02803">
    <property type="entry name" value="OYE_like_FMN_family"/>
    <property type="match status" value="1"/>
</dbReference>
<evidence type="ECO:0000313" key="4">
    <source>
        <dbReference type="EMBL" id="AXF58025.1"/>
    </source>
</evidence>
<evidence type="ECO:0000313" key="5">
    <source>
        <dbReference type="Proteomes" id="UP000252100"/>
    </source>
</evidence>
<dbReference type="GO" id="GO:0010181">
    <property type="term" value="F:FMN binding"/>
    <property type="evidence" value="ECO:0007669"/>
    <property type="project" value="InterPro"/>
</dbReference>
<keyword evidence="1" id="KW-0285">Flavoprotein</keyword>
<dbReference type="InterPro" id="IPR001155">
    <property type="entry name" value="OxRdtase_FMN_N"/>
</dbReference>
<evidence type="ECO:0000259" key="3">
    <source>
        <dbReference type="Pfam" id="PF00724"/>
    </source>
</evidence>